<name>A0A8H3WFS7_9PEZI</name>
<keyword evidence="1" id="KW-0472">Membrane</keyword>
<proteinExistence type="predicted"/>
<dbReference type="Proteomes" id="UP000434172">
    <property type="component" value="Unassembled WGS sequence"/>
</dbReference>
<feature type="transmembrane region" description="Helical" evidence="1">
    <location>
        <begin position="34"/>
        <end position="54"/>
    </location>
</feature>
<dbReference type="EMBL" id="WOWK01000036">
    <property type="protein sequence ID" value="KAF0325505.1"/>
    <property type="molecule type" value="Genomic_DNA"/>
</dbReference>
<organism evidence="2 3">
    <name type="scientific">Colletotrichum asianum</name>
    <dbReference type="NCBI Taxonomy" id="702518"/>
    <lineage>
        <taxon>Eukaryota</taxon>
        <taxon>Fungi</taxon>
        <taxon>Dikarya</taxon>
        <taxon>Ascomycota</taxon>
        <taxon>Pezizomycotina</taxon>
        <taxon>Sordariomycetes</taxon>
        <taxon>Hypocreomycetidae</taxon>
        <taxon>Glomerellales</taxon>
        <taxon>Glomerellaceae</taxon>
        <taxon>Colletotrichum</taxon>
        <taxon>Colletotrichum gloeosporioides species complex</taxon>
    </lineage>
</organism>
<accession>A0A8H3WFS7</accession>
<keyword evidence="3" id="KW-1185">Reference proteome</keyword>
<reference evidence="2 3" key="1">
    <citation type="submission" date="2019-12" db="EMBL/GenBank/DDBJ databases">
        <title>A genome sequence resource for the geographically widespread anthracnose pathogen Colletotrichum asianum.</title>
        <authorList>
            <person name="Meng Y."/>
        </authorList>
    </citation>
    <scope>NUCLEOTIDE SEQUENCE [LARGE SCALE GENOMIC DNA]</scope>
    <source>
        <strain evidence="2 3">ICMP 18580</strain>
    </source>
</reference>
<keyword evidence="1" id="KW-0812">Transmembrane</keyword>
<evidence type="ECO:0000256" key="1">
    <source>
        <dbReference type="SAM" id="Phobius"/>
    </source>
</evidence>
<evidence type="ECO:0000313" key="3">
    <source>
        <dbReference type="Proteomes" id="UP000434172"/>
    </source>
</evidence>
<comment type="caution">
    <text evidence="2">The sequence shown here is derived from an EMBL/GenBank/DDBJ whole genome shotgun (WGS) entry which is preliminary data.</text>
</comment>
<protein>
    <submittedName>
        <fullName evidence="2">Uncharacterized protein</fullName>
    </submittedName>
</protein>
<dbReference type="AlphaFoldDB" id="A0A8H3WFS7"/>
<keyword evidence="1" id="KW-1133">Transmembrane helix</keyword>
<sequence>MGVKVILSCGLVPGRVLCCPSNVRVVFGTLFSVWFGVVSVCLHRLPVVTFGSICH</sequence>
<gene>
    <name evidence="2" type="ORF">GQ607_007256</name>
</gene>
<evidence type="ECO:0000313" key="2">
    <source>
        <dbReference type="EMBL" id="KAF0325505.1"/>
    </source>
</evidence>